<name>A0ACB9KY62_9MYRT</name>
<dbReference type="EMBL" id="CM042891">
    <property type="protein sequence ID" value="KAI4302441.1"/>
    <property type="molecule type" value="Genomic_DNA"/>
</dbReference>
<reference evidence="2" key="1">
    <citation type="journal article" date="2023" name="Front. Plant Sci.">
        <title>Chromosomal-level genome assembly of Melastoma candidum provides insights into trichome evolution.</title>
        <authorList>
            <person name="Zhong Y."/>
            <person name="Wu W."/>
            <person name="Sun C."/>
            <person name="Zou P."/>
            <person name="Liu Y."/>
            <person name="Dai S."/>
            <person name="Zhou R."/>
        </authorList>
    </citation>
    <scope>NUCLEOTIDE SEQUENCE [LARGE SCALE GENOMIC DNA]</scope>
</reference>
<sequence length="803" mass="88594">MKMSRRLMINDTSSSLGTKRLVCWRASKVTKSSFLWQDGPPFHVPTILFYFQLIVIFLVTSLVHFVLKPFNQISLVSQLVAGIILGPSCIGRITSLGEYMFPDRGVAVIETLTTFGVMCLLFTTGVKMDPAIMFHPGHTAIVIGIAICVSMILTIALAIVTTFHLPSDSSLFKSLPYIASAHTLTGFPAVSDLLSELHLLNTELSHIAIPTAMFSDVIGMSLSAVGLSFANNHAENPMNSFLSILSVVALLLVLVYVVKPLISRMIKKTPPGRPMGESNIIMVFCILFITGFMSEAVGHHYVLGPLFLGLIVPDGPPLGSALECKMEAIVSGLIYPAFITVTGLQTDIFEISLQSVWIVAIILITAYLIKFIAVLFSAVYCEVPFHEALVLAVTLNAKGIIEIILLNLWRNSEVLSSEGFALCVLSMLMITAVTSPITKALYHPLRQYTAVKRSTIQHARLDSELRILVCIHSHECVPMTMNLLEVSHASRESPIAVLGLVMVDLVGRTTPALVCHEKEGPQKFLKHTKSTSAHILNAFRNYEQNCHGFVSVRTYTAISEFQHMHVEICRVAADGRANILIVPFHKLWDVDGSVGEVKPAIRTMNLHILEKSPCSVGILIDRSMARGSLMVLSSRTPFEVAIIFIGGPDDAEALAYGSRMARHEFATVTVIRFLLFGSENSKHRHHDSDLIYQYRHINMGNDRFVYVEEVVSDGVALAAFMRDFANRFDLILVGRQHQESPIFEGLEQWSECQELGVIPDMLASQDFECKASVLVIQQHWLRGTLIGQAKRTVNTGEPLLSGN</sequence>
<comment type="caution">
    <text evidence="1">The sequence shown here is derived from an EMBL/GenBank/DDBJ whole genome shotgun (WGS) entry which is preliminary data.</text>
</comment>
<evidence type="ECO:0000313" key="2">
    <source>
        <dbReference type="Proteomes" id="UP001057402"/>
    </source>
</evidence>
<dbReference type="Proteomes" id="UP001057402">
    <property type="component" value="Chromosome 12"/>
</dbReference>
<evidence type="ECO:0000313" key="1">
    <source>
        <dbReference type="EMBL" id="KAI4302441.1"/>
    </source>
</evidence>
<gene>
    <name evidence="1" type="ORF">MLD38_038186</name>
</gene>
<keyword evidence="2" id="KW-1185">Reference proteome</keyword>
<protein>
    <submittedName>
        <fullName evidence="1">Uncharacterized protein</fullName>
    </submittedName>
</protein>
<organism evidence="1 2">
    <name type="scientific">Melastoma candidum</name>
    <dbReference type="NCBI Taxonomy" id="119954"/>
    <lineage>
        <taxon>Eukaryota</taxon>
        <taxon>Viridiplantae</taxon>
        <taxon>Streptophyta</taxon>
        <taxon>Embryophyta</taxon>
        <taxon>Tracheophyta</taxon>
        <taxon>Spermatophyta</taxon>
        <taxon>Magnoliopsida</taxon>
        <taxon>eudicotyledons</taxon>
        <taxon>Gunneridae</taxon>
        <taxon>Pentapetalae</taxon>
        <taxon>rosids</taxon>
        <taxon>malvids</taxon>
        <taxon>Myrtales</taxon>
        <taxon>Melastomataceae</taxon>
        <taxon>Melastomatoideae</taxon>
        <taxon>Melastomateae</taxon>
        <taxon>Melastoma</taxon>
    </lineage>
</organism>
<proteinExistence type="predicted"/>
<accession>A0ACB9KY62</accession>